<sequence length="162" mass="18509">MTTQCTCPPPIVILYPDYPPSENMMLYLRAIDGGGIDYDTALTACSIILPDADVPDRPYTVVLRFQDWEFPHQSLPLPWKDLRLTVAGVGESCRMTDSLWALEKAHLVPLAAEEWWNREGLSRYLSLDLYSQKTINASKNSIRFRQDMHTVFDKKAFAMVPK</sequence>
<reference evidence="2" key="1">
    <citation type="submission" date="2023-06" db="EMBL/GenBank/DDBJ databases">
        <title>Genome-scale phylogeny and comparative genomics of the fungal order Sordariales.</title>
        <authorList>
            <consortium name="Lawrence Berkeley National Laboratory"/>
            <person name="Hensen N."/>
            <person name="Bonometti L."/>
            <person name="Westerberg I."/>
            <person name="Brannstrom I.O."/>
            <person name="Guillou S."/>
            <person name="Cros-Aarteil S."/>
            <person name="Calhoun S."/>
            <person name="Haridas S."/>
            <person name="Kuo A."/>
            <person name="Mondo S."/>
            <person name="Pangilinan J."/>
            <person name="Riley R."/>
            <person name="Labutti K."/>
            <person name="Andreopoulos B."/>
            <person name="Lipzen A."/>
            <person name="Chen C."/>
            <person name="Yanf M."/>
            <person name="Daum C."/>
            <person name="Ng V."/>
            <person name="Clum A."/>
            <person name="Steindorff A."/>
            <person name="Ohm R."/>
            <person name="Martin F."/>
            <person name="Silar P."/>
            <person name="Natvig D."/>
            <person name="Lalanne C."/>
            <person name="Gautier V."/>
            <person name="Ament-Velasquez S.L."/>
            <person name="Kruys A."/>
            <person name="Hutchinson M.I."/>
            <person name="Powell A.J."/>
            <person name="Barry K."/>
            <person name="Miller A.N."/>
            <person name="Grigoriev I.V."/>
            <person name="Debuchy R."/>
            <person name="Gladieux P."/>
            <person name="Thoren M.H."/>
            <person name="Johannesson H."/>
        </authorList>
    </citation>
    <scope>NUCLEOTIDE SEQUENCE</scope>
    <source>
        <strain evidence="2">SMH4607-1</strain>
    </source>
</reference>
<dbReference type="AlphaFoldDB" id="A0AA40DPZ3"/>
<proteinExistence type="predicted"/>
<evidence type="ECO:0000313" key="3">
    <source>
        <dbReference type="Proteomes" id="UP001172102"/>
    </source>
</evidence>
<organism evidence="2 3">
    <name type="scientific">Lasiosphaeris hirsuta</name>
    <dbReference type="NCBI Taxonomy" id="260670"/>
    <lineage>
        <taxon>Eukaryota</taxon>
        <taxon>Fungi</taxon>
        <taxon>Dikarya</taxon>
        <taxon>Ascomycota</taxon>
        <taxon>Pezizomycotina</taxon>
        <taxon>Sordariomycetes</taxon>
        <taxon>Sordariomycetidae</taxon>
        <taxon>Sordariales</taxon>
        <taxon>Lasiosphaeriaceae</taxon>
        <taxon>Lasiosphaeris</taxon>
    </lineage>
</organism>
<dbReference type="EMBL" id="JAUKUA010000006">
    <property type="protein sequence ID" value="KAK0707778.1"/>
    <property type="molecule type" value="Genomic_DNA"/>
</dbReference>
<protein>
    <recommendedName>
        <fullName evidence="1">HNH nuclease domain-containing protein</fullName>
    </recommendedName>
</protein>
<comment type="caution">
    <text evidence="2">The sequence shown here is derived from an EMBL/GenBank/DDBJ whole genome shotgun (WGS) entry which is preliminary data.</text>
</comment>
<feature type="domain" description="HNH nuclease" evidence="1">
    <location>
        <begin position="100"/>
        <end position="158"/>
    </location>
</feature>
<name>A0AA40DPZ3_9PEZI</name>
<dbReference type="Proteomes" id="UP001172102">
    <property type="component" value="Unassembled WGS sequence"/>
</dbReference>
<evidence type="ECO:0000313" key="2">
    <source>
        <dbReference type="EMBL" id="KAK0707778.1"/>
    </source>
</evidence>
<feature type="non-terminal residue" evidence="2">
    <location>
        <position position="162"/>
    </location>
</feature>
<gene>
    <name evidence="2" type="ORF">B0H67DRAFT_495506</name>
</gene>
<accession>A0AA40DPZ3</accession>
<dbReference type="InterPro" id="IPR003615">
    <property type="entry name" value="HNH_nuc"/>
</dbReference>
<dbReference type="Pfam" id="PF13391">
    <property type="entry name" value="HNH_2"/>
    <property type="match status" value="1"/>
</dbReference>
<keyword evidence="3" id="KW-1185">Reference proteome</keyword>
<evidence type="ECO:0000259" key="1">
    <source>
        <dbReference type="Pfam" id="PF13391"/>
    </source>
</evidence>